<dbReference type="Proteomes" id="UP000762676">
    <property type="component" value="Unassembled WGS sequence"/>
</dbReference>
<keyword evidence="2" id="KW-0680">Restriction system</keyword>
<dbReference type="Gene3D" id="3.90.220.20">
    <property type="entry name" value="DNA methylase specificity domains"/>
    <property type="match status" value="1"/>
</dbReference>
<comment type="caution">
    <text evidence="5">The sequence shown here is derived from an EMBL/GenBank/DDBJ whole genome shotgun (WGS) entry which is preliminary data.</text>
</comment>
<dbReference type="Pfam" id="PF01420">
    <property type="entry name" value="Methylase_S"/>
    <property type="match status" value="1"/>
</dbReference>
<dbReference type="AlphaFoldDB" id="A0AAV4F2Y0"/>
<keyword evidence="3" id="KW-0238">DNA-binding</keyword>
<accession>A0AAV4F2Y0</accession>
<evidence type="ECO:0000313" key="6">
    <source>
        <dbReference type="Proteomes" id="UP000762676"/>
    </source>
</evidence>
<evidence type="ECO:0000256" key="1">
    <source>
        <dbReference type="ARBA" id="ARBA00010923"/>
    </source>
</evidence>
<dbReference type="EMBL" id="BMAT01004028">
    <property type="protein sequence ID" value="GFR66785.1"/>
    <property type="molecule type" value="Genomic_DNA"/>
</dbReference>
<dbReference type="GO" id="GO:0009307">
    <property type="term" value="P:DNA restriction-modification system"/>
    <property type="evidence" value="ECO:0007669"/>
    <property type="project" value="UniProtKB-KW"/>
</dbReference>
<evidence type="ECO:0000256" key="3">
    <source>
        <dbReference type="ARBA" id="ARBA00023125"/>
    </source>
</evidence>
<dbReference type="SUPFAM" id="SSF116734">
    <property type="entry name" value="DNA methylase specificity domain"/>
    <property type="match status" value="1"/>
</dbReference>
<name>A0AAV4F2Y0_9GAST</name>
<protein>
    <submittedName>
        <fullName evidence="5">Type I restriction modification DNA specificity domain protein</fullName>
    </submittedName>
</protein>
<feature type="domain" description="Type I restriction modification DNA specificity" evidence="4">
    <location>
        <begin position="101"/>
        <end position="255"/>
    </location>
</feature>
<proteinExistence type="inferred from homology"/>
<gene>
    <name evidence="5" type="ORF">ElyMa_001979600</name>
</gene>
<evidence type="ECO:0000313" key="5">
    <source>
        <dbReference type="EMBL" id="GFR66785.1"/>
    </source>
</evidence>
<comment type="similarity">
    <text evidence="1">Belongs to the type-I restriction system S methylase family.</text>
</comment>
<sequence length="286" mass="32247">MQYFVVVFSKSLGRFTWGVGSTFETIKNHPIQLPIKSNGEINFSFMEKFIAELEAERIAELEAERIAELEAYLQATGLEDTTLTDAEQQALADFENENIVWKEFRIGDLFEIGTGSLLSSNELNDGEIPRISAKSENNGVLDYLDTDALSNARHFENFITVNFFGTDGGVFYHPYRASVEMKVHTLKIPNYEFNSHTGQFIATALKSPLNGFGYGNQLSSSKLKTLDFKIQLPIKCNGEIDYEFMERLISAVQKRVIEGVVHYTERKIVATKQVAHTKVTGEVNFS</sequence>
<organism evidence="5 6">
    <name type="scientific">Elysia marginata</name>
    <dbReference type="NCBI Taxonomy" id="1093978"/>
    <lineage>
        <taxon>Eukaryota</taxon>
        <taxon>Metazoa</taxon>
        <taxon>Spiralia</taxon>
        <taxon>Lophotrochozoa</taxon>
        <taxon>Mollusca</taxon>
        <taxon>Gastropoda</taxon>
        <taxon>Heterobranchia</taxon>
        <taxon>Euthyneura</taxon>
        <taxon>Panpulmonata</taxon>
        <taxon>Sacoglossa</taxon>
        <taxon>Placobranchoidea</taxon>
        <taxon>Plakobranchidae</taxon>
        <taxon>Elysia</taxon>
    </lineage>
</organism>
<evidence type="ECO:0000259" key="4">
    <source>
        <dbReference type="Pfam" id="PF01420"/>
    </source>
</evidence>
<keyword evidence="6" id="KW-1185">Reference proteome</keyword>
<dbReference type="GO" id="GO:0003677">
    <property type="term" value="F:DNA binding"/>
    <property type="evidence" value="ECO:0007669"/>
    <property type="project" value="UniProtKB-KW"/>
</dbReference>
<reference evidence="5 6" key="1">
    <citation type="journal article" date="2021" name="Elife">
        <title>Chloroplast acquisition without the gene transfer in kleptoplastic sea slugs, Plakobranchus ocellatus.</title>
        <authorList>
            <person name="Maeda T."/>
            <person name="Takahashi S."/>
            <person name="Yoshida T."/>
            <person name="Shimamura S."/>
            <person name="Takaki Y."/>
            <person name="Nagai Y."/>
            <person name="Toyoda A."/>
            <person name="Suzuki Y."/>
            <person name="Arimoto A."/>
            <person name="Ishii H."/>
            <person name="Satoh N."/>
            <person name="Nishiyama T."/>
            <person name="Hasebe M."/>
            <person name="Maruyama T."/>
            <person name="Minagawa J."/>
            <person name="Obokata J."/>
            <person name="Shigenobu S."/>
        </authorList>
    </citation>
    <scope>NUCLEOTIDE SEQUENCE [LARGE SCALE GENOMIC DNA]</scope>
</reference>
<evidence type="ECO:0000256" key="2">
    <source>
        <dbReference type="ARBA" id="ARBA00022747"/>
    </source>
</evidence>
<dbReference type="InterPro" id="IPR044946">
    <property type="entry name" value="Restrct_endonuc_typeI_TRD_sf"/>
</dbReference>
<dbReference type="InterPro" id="IPR000055">
    <property type="entry name" value="Restrct_endonuc_typeI_TRD"/>
</dbReference>